<evidence type="ECO:0000256" key="1">
    <source>
        <dbReference type="SAM" id="Coils"/>
    </source>
</evidence>
<reference evidence="2" key="1">
    <citation type="submission" date="2021-09" db="EMBL/GenBank/DDBJ databases">
        <authorList>
            <consortium name="AG Swart"/>
            <person name="Singh M."/>
            <person name="Singh A."/>
            <person name="Seah K."/>
            <person name="Emmerich C."/>
        </authorList>
    </citation>
    <scope>NUCLEOTIDE SEQUENCE</scope>
    <source>
        <strain evidence="2">ATCC30299</strain>
    </source>
</reference>
<evidence type="ECO:0000313" key="2">
    <source>
        <dbReference type="EMBL" id="CAG9323752.1"/>
    </source>
</evidence>
<proteinExistence type="predicted"/>
<evidence type="ECO:0000313" key="3">
    <source>
        <dbReference type="Proteomes" id="UP001162131"/>
    </source>
</evidence>
<protein>
    <submittedName>
        <fullName evidence="2">Uncharacterized protein</fullName>
    </submittedName>
</protein>
<dbReference type="EMBL" id="CAJZBQ010000035">
    <property type="protein sequence ID" value="CAG9323752.1"/>
    <property type="molecule type" value="Genomic_DNA"/>
</dbReference>
<sequence length="777" mass="90412">MSFSTQNPDMYVIEQILADKDSWHNIQPIIISEFKAIADFLNLQSKAIHDLELQLSNRVTRHELSAELAEKASISELSSKFSHVQSIFEGRITLIDEKVSLSEVQKLLMNKASYEDVKSMIEGKANSRELKTEIDRVYEQVNLVYKEIQTALLEVPQMQDFQNLSDEVKAKLEKNEVEKIVTEEIQTIFNEVVHMQDFQKLAGDIKEEIKQVEDIINDETKRIEETISKNTEEILNKALKKKAEKSDLQKKADSADIKTLLTAIESKADSTWFEQLSEKISKIEKNELTFKKRIENQCKDMLAEFTKASTSSLDLQFSKHIENVDRYIAELTTEIQKVRISTLPNAPSLELVKSELSTKADSKKVELTLQDLRNETIEMINSFRSENNLDRAHIKDFIMQKTQEDDKNEKIFQEELEFLRGEIQNMKKFHEKNWESFRNWERNKNDINADIRDTVEKLMKFRDILEMKIDRKEFDEFSQNIIKYLDHKADINEVEGILQGKNKQLIGIIQDLKEDIKIKYGSLQNETLEKARNLIRRSYEEKDFEQMLSERVRYKDFDVLAKQIDELRQEIKNINDSTLFDELKDQIKLLNDQISQKAPIEICKLIDSKPSIDNINETLLSIHNEIDTKLPSEDFSNFIEDQNIIINTLCSEICLGRWLWKSGKLKKTHFIPWEVQSINTNPQLFLWEEERIYIGVEDSGVYEFTVGVYSEEQANIQLILNGEPIITSTNGKGVVKEYNKCVGFSFVEFLSLPRKSRLSLSYSGDSKGEGFIGLRKL</sequence>
<comment type="caution">
    <text evidence="2">The sequence shown here is derived from an EMBL/GenBank/DDBJ whole genome shotgun (WGS) entry which is preliminary data.</text>
</comment>
<feature type="coiled-coil region" evidence="1">
    <location>
        <begin position="158"/>
        <end position="229"/>
    </location>
</feature>
<dbReference type="PANTHER" id="PTHR40131:SF1">
    <property type="entry name" value="C1Q DOMAIN-CONTAINING PROTEIN"/>
    <property type="match status" value="1"/>
</dbReference>
<organism evidence="2 3">
    <name type="scientific">Blepharisma stoltei</name>
    <dbReference type="NCBI Taxonomy" id="1481888"/>
    <lineage>
        <taxon>Eukaryota</taxon>
        <taxon>Sar</taxon>
        <taxon>Alveolata</taxon>
        <taxon>Ciliophora</taxon>
        <taxon>Postciliodesmatophora</taxon>
        <taxon>Heterotrichea</taxon>
        <taxon>Heterotrichida</taxon>
        <taxon>Blepharismidae</taxon>
        <taxon>Blepharisma</taxon>
    </lineage>
</organism>
<name>A0AAU9J9W8_9CILI</name>
<keyword evidence="1" id="KW-0175">Coiled coil</keyword>
<gene>
    <name evidence="2" type="ORF">BSTOLATCC_MIC34791</name>
</gene>
<accession>A0AAU9J9W8</accession>
<keyword evidence="3" id="KW-1185">Reference proteome</keyword>
<dbReference type="Proteomes" id="UP001162131">
    <property type="component" value="Unassembled WGS sequence"/>
</dbReference>
<dbReference type="PANTHER" id="PTHR40131">
    <property type="entry name" value="C1Q DOMAIN-CONTAINING PROTEIN"/>
    <property type="match status" value="1"/>
</dbReference>
<dbReference type="AlphaFoldDB" id="A0AAU9J9W8"/>